<dbReference type="InterPro" id="IPR043519">
    <property type="entry name" value="NT_sf"/>
</dbReference>
<dbReference type="Pfam" id="PF01909">
    <property type="entry name" value="NTP_transf_2"/>
    <property type="match status" value="1"/>
</dbReference>
<sequence>MLRFPDEVKKKIDLYIKTLNENNVPIKEAILFGSYARGDYHQWSDIDIALVSDIFVGDRMDDKDKIRRVTLSVGSEIEVLPFSPRDFNLKNPLVREIIQTGIRLV</sequence>
<name>A0A484HGT0_9BACT</name>
<dbReference type="GO" id="GO:0016779">
    <property type="term" value="F:nucleotidyltransferase activity"/>
    <property type="evidence" value="ECO:0007669"/>
    <property type="project" value="InterPro"/>
</dbReference>
<protein>
    <submittedName>
        <fullName evidence="2">Nucleotidyltransferase</fullName>
    </submittedName>
</protein>
<organism evidence="2">
    <name type="scientific">uncultured Desulfobacteraceae bacterium</name>
    <dbReference type="NCBI Taxonomy" id="218296"/>
    <lineage>
        <taxon>Bacteria</taxon>
        <taxon>Pseudomonadati</taxon>
        <taxon>Thermodesulfobacteriota</taxon>
        <taxon>Desulfobacteria</taxon>
        <taxon>Desulfobacterales</taxon>
        <taxon>Desulfobacteraceae</taxon>
        <taxon>environmental samples</taxon>
    </lineage>
</organism>
<dbReference type="CDD" id="cd05403">
    <property type="entry name" value="NT_KNTase_like"/>
    <property type="match status" value="1"/>
</dbReference>
<dbReference type="InterPro" id="IPR002934">
    <property type="entry name" value="Polymerase_NTP_transf_dom"/>
</dbReference>
<dbReference type="AlphaFoldDB" id="A0A484HGT0"/>
<keyword evidence="2" id="KW-0808">Transferase</keyword>
<proteinExistence type="predicted"/>
<gene>
    <name evidence="2" type="ORF">EPICR_20085</name>
</gene>
<dbReference type="SUPFAM" id="SSF81301">
    <property type="entry name" value="Nucleotidyltransferase"/>
    <property type="match status" value="1"/>
</dbReference>
<dbReference type="PANTHER" id="PTHR43449:SF1">
    <property type="entry name" value="POLYMERASE BETA NUCLEOTIDYLTRANSFERASE DOMAIN-CONTAINING PROTEIN"/>
    <property type="match status" value="1"/>
</dbReference>
<evidence type="ECO:0000313" key="2">
    <source>
        <dbReference type="EMBL" id="VEN73620.1"/>
    </source>
</evidence>
<feature type="domain" description="Polymerase nucleotidyl transferase" evidence="1">
    <location>
        <begin position="17"/>
        <end position="98"/>
    </location>
</feature>
<dbReference type="EMBL" id="CAACVI010000012">
    <property type="protein sequence ID" value="VEN73620.1"/>
    <property type="molecule type" value="Genomic_DNA"/>
</dbReference>
<dbReference type="Gene3D" id="3.30.460.10">
    <property type="entry name" value="Beta Polymerase, domain 2"/>
    <property type="match status" value="1"/>
</dbReference>
<dbReference type="PANTHER" id="PTHR43449">
    <property type="entry name" value="NUCLEOTIDYLTRANSFERASE"/>
    <property type="match status" value="1"/>
</dbReference>
<reference evidence="2" key="1">
    <citation type="submission" date="2019-01" db="EMBL/GenBank/DDBJ databases">
        <authorList>
            <consortium name="Genoscope - CEA"/>
            <person name="William W."/>
        </authorList>
    </citation>
    <scope>NUCLEOTIDE SEQUENCE</scope>
    <source>
        <strain evidence="2">CR-1</strain>
    </source>
</reference>
<accession>A0A484HGT0</accession>
<evidence type="ECO:0000259" key="1">
    <source>
        <dbReference type="Pfam" id="PF01909"/>
    </source>
</evidence>